<dbReference type="GO" id="GO:0005829">
    <property type="term" value="C:cytosol"/>
    <property type="evidence" value="ECO:0007669"/>
    <property type="project" value="TreeGrafter"/>
</dbReference>
<feature type="binding site" evidence="12">
    <location>
        <begin position="8"/>
        <end position="15"/>
    </location>
    <ligand>
        <name>ATP</name>
        <dbReference type="ChEBI" id="CHEBI:30616"/>
    </ligand>
</feature>
<proteinExistence type="inferred from homology"/>
<dbReference type="AlphaFoldDB" id="A0A7Y3RIY4"/>
<keyword evidence="4 12" id="KW-0808">Transferase</keyword>
<evidence type="ECO:0000256" key="12">
    <source>
        <dbReference type="HAMAP-Rule" id="MF_00165"/>
    </source>
</evidence>
<dbReference type="SUPFAM" id="SSF52540">
    <property type="entry name" value="P-loop containing nucleoside triphosphate hydrolases"/>
    <property type="match status" value="1"/>
</dbReference>
<dbReference type="NCBIfam" id="TIGR00041">
    <property type="entry name" value="DTMP_kinase"/>
    <property type="match status" value="1"/>
</dbReference>
<dbReference type="PROSITE" id="PS01331">
    <property type="entry name" value="THYMIDYLATE_KINASE"/>
    <property type="match status" value="1"/>
</dbReference>
<dbReference type="InterPro" id="IPR018094">
    <property type="entry name" value="Thymidylate_kinase"/>
</dbReference>
<keyword evidence="15" id="KW-1185">Reference proteome</keyword>
<dbReference type="HAMAP" id="MF_00165">
    <property type="entry name" value="Thymidylate_kinase"/>
    <property type="match status" value="1"/>
</dbReference>
<dbReference type="FunFam" id="3.40.50.300:FF:000225">
    <property type="entry name" value="Thymidylate kinase"/>
    <property type="match status" value="1"/>
</dbReference>
<protein>
    <recommendedName>
        <fullName evidence="3 12">Thymidylate kinase</fullName>
        <ecNumber evidence="2 12">2.7.4.9</ecNumber>
    </recommendedName>
    <alternativeName>
        <fullName evidence="9 12">dTMP kinase</fullName>
    </alternativeName>
</protein>
<keyword evidence="5 12" id="KW-0545">Nucleotide biosynthesis</keyword>
<comment type="function">
    <text evidence="11 12">Phosphorylation of dTMP to form dTDP in both de novo and salvage pathways of dTTP synthesis.</text>
</comment>
<dbReference type="Proteomes" id="UP000536835">
    <property type="component" value="Unassembled WGS sequence"/>
</dbReference>
<evidence type="ECO:0000256" key="4">
    <source>
        <dbReference type="ARBA" id="ARBA00022679"/>
    </source>
</evidence>
<dbReference type="EC" id="2.7.4.9" evidence="2 12"/>
<reference evidence="14 15" key="1">
    <citation type="submission" date="2020-05" db="EMBL/GenBank/DDBJ databases">
        <title>Parvularcula mediterraneae sp. nov., isolated from polypropylene straw from shallow seawater of the seashore of Laganas in Zakynthos island, Greece.</title>
        <authorList>
            <person name="Szabo I."/>
            <person name="Al-Omari J."/>
            <person name="Rado J."/>
            <person name="Szerdahelyi G.S."/>
        </authorList>
    </citation>
    <scope>NUCLEOTIDE SEQUENCE [LARGE SCALE GENOMIC DNA]</scope>
    <source>
        <strain evidence="14 15">ZS-1/3</strain>
    </source>
</reference>
<evidence type="ECO:0000313" key="15">
    <source>
        <dbReference type="Proteomes" id="UP000536835"/>
    </source>
</evidence>
<dbReference type="InterPro" id="IPR018095">
    <property type="entry name" value="Thymidylate_kin_CS"/>
</dbReference>
<evidence type="ECO:0000259" key="13">
    <source>
        <dbReference type="Pfam" id="PF02223"/>
    </source>
</evidence>
<evidence type="ECO:0000256" key="1">
    <source>
        <dbReference type="ARBA" id="ARBA00009776"/>
    </source>
</evidence>
<dbReference type="GO" id="GO:0006227">
    <property type="term" value="P:dUDP biosynthetic process"/>
    <property type="evidence" value="ECO:0007669"/>
    <property type="project" value="TreeGrafter"/>
</dbReference>
<gene>
    <name evidence="12 14" type="primary">tmk</name>
    <name evidence="14" type="ORF">HK107_01070</name>
</gene>
<keyword evidence="8 12" id="KW-0067">ATP-binding</keyword>
<evidence type="ECO:0000256" key="11">
    <source>
        <dbReference type="ARBA" id="ARBA00057735"/>
    </source>
</evidence>
<evidence type="ECO:0000256" key="3">
    <source>
        <dbReference type="ARBA" id="ARBA00017144"/>
    </source>
</evidence>
<dbReference type="Pfam" id="PF02223">
    <property type="entry name" value="Thymidylate_kin"/>
    <property type="match status" value="1"/>
</dbReference>
<dbReference type="GO" id="GO:0005524">
    <property type="term" value="F:ATP binding"/>
    <property type="evidence" value="ECO:0007669"/>
    <property type="project" value="UniProtKB-UniRule"/>
</dbReference>
<dbReference type="RefSeq" id="WP_173195955.1">
    <property type="nucleotide sequence ID" value="NZ_JABFCX010000002.1"/>
</dbReference>
<comment type="similarity">
    <text evidence="1 12">Belongs to the thymidylate kinase family.</text>
</comment>
<organism evidence="14 15">
    <name type="scientific">Parvularcula mediterranea</name>
    <dbReference type="NCBI Taxonomy" id="2732508"/>
    <lineage>
        <taxon>Bacteria</taxon>
        <taxon>Pseudomonadati</taxon>
        <taxon>Pseudomonadota</taxon>
        <taxon>Alphaproteobacteria</taxon>
        <taxon>Parvularculales</taxon>
        <taxon>Parvularculaceae</taxon>
        <taxon>Parvularcula</taxon>
    </lineage>
</organism>
<evidence type="ECO:0000256" key="5">
    <source>
        <dbReference type="ARBA" id="ARBA00022727"/>
    </source>
</evidence>
<dbReference type="GO" id="GO:0006235">
    <property type="term" value="P:dTTP biosynthetic process"/>
    <property type="evidence" value="ECO:0007669"/>
    <property type="project" value="UniProtKB-UniRule"/>
</dbReference>
<comment type="catalytic activity">
    <reaction evidence="10 12">
        <text>dTMP + ATP = dTDP + ADP</text>
        <dbReference type="Rhea" id="RHEA:13517"/>
        <dbReference type="ChEBI" id="CHEBI:30616"/>
        <dbReference type="ChEBI" id="CHEBI:58369"/>
        <dbReference type="ChEBI" id="CHEBI:63528"/>
        <dbReference type="ChEBI" id="CHEBI:456216"/>
        <dbReference type="EC" id="2.7.4.9"/>
    </reaction>
</comment>
<evidence type="ECO:0000256" key="10">
    <source>
        <dbReference type="ARBA" id="ARBA00048743"/>
    </source>
</evidence>
<sequence>MSFITFEGPEGAGKSTQIKRLAAKLENAGRDVVLTREPGGAPEAEALRALLLDKDRSWSPTAEALLMNAARDAHVRARITPALDAGKTVLCDRFSDSTIAYQVGVDEAFLRALQTAVVPRMPDLTLLFDLPVEVGLARAEARGAADRFEAKGEAYHRTVRERFIAIAAEEPERVVIIDAEASMDTVEKAVTEAVNARLPGLLGEPHGHPPAP</sequence>
<name>A0A7Y3RIY4_9PROT</name>
<evidence type="ECO:0000256" key="8">
    <source>
        <dbReference type="ARBA" id="ARBA00022840"/>
    </source>
</evidence>
<evidence type="ECO:0000256" key="6">
    <source>
        <dbReference type="ARBA" id="ARBA00022741"/>
    </source>
</evidence>
<dbReference type="Gene3D" id="3.40.50.300">
    <property type="entry name" value="P-loop containing nucleotide triphosphate hydrolases"/>
    <property type="match status" value="1"/>
</dbReference>
<accession>A0A7Y3RIY4</accession>
<dbReference type="PANTHER" id="PTHR10344:SF4">
    <property type="entry name" value="UMP-CMP KINASE 2, MITOCHONDRIAL"/>
    <property type="match status" value="1"/>
</dbReference>
<dbReference type="EMBL" id="JABFCX010000002">
    <property type="protein sequence ID" value="NNU14912.1"/>
    <property type="molecule type" value="Genomic_DNA"/>
</dbReference>
<keyword evidence="6 12" id="KW-0547">Nucleotide-binding</keyword>
<evidence type="ECO:0000256" key="2">
    <source>
        <dbReference type="ARBA" id="ARBA00012980"/>
    </source>
</evidence>
<evidence type="ECO:0000256" key="9">
    <source>
        <dbReference type="ARBA" id="ARBA00029962"/>
    </source>
</evidence>
<dbReference type="InterPro" id="IPR027417">
    <property type="entry name" value="P-loop_NTPase"/>
</dbReference>
<keyword evidence="7 12" id="KW-0418">Kinase</keyword>
<dbReference type="InterPro" id="IPR039430">
    <property type="entry name" value="Thymidylate_kin-like_dom"/>
</dbReference>
<feature type="domain" description="Thymidylate kinase-like" evidence="13">
    <location>
        <begin position="6"/>
        <end position="189"/>
    </location>
</feature>
<dbReference type="PANTHER" id="PTHR10344">
    <property type="entry name" value="THYMIDYLATE KINASE"/>
    <property type="match status" value="1"/>
</dbReference>
<dbReference type="CDD" id="cd01672">
    <property type="entry name" value="TMPK"/>
    <property type="match status" value="1"/>
</dbReference>
<comment type="caution">
    <text evidence="14">The sequence shown here is derived from an EMBL/GenBank/DDBJ whole genome shotgun (WGS) entry which is preliminary data.</text>
</comment>
<evidence type="ECO:0000313" key="14">
    <source>
        <dbReference type="EMBL" id="NNU14912.1"/>
    </source>
</evidence>
<dbReference type="GO" id="GO:0004798">
    <property type="term" value="F:dTMP kinase activity"/>
    <property type="evidence" value="ECO:0007669"/>
    <property type="project" value="UniProtKB-UniRule"/>
</dbReference>
<dbReference type="GO" id="GO:0006233">
    <property type="term" value="P:dTDP biosynthetic process"/>
    <property type="evidence" value="ECO:0007669"/>
    <property type="project" value="InterPro"/>
</dbReference>
<evidence type="ECO:0000256" key="7">
    <source>
        <dbReference type="ARBA" id="ARBA00022777"/>
    </source>
</evidence>